<evidence type="ECO:0000313" key="2">
    <source>
        <dbReference type="EMBL" id="ONK69603.1"/>
    </source>
</evidence>
<dbReference type="EMBL" id="CM007385">
    <property type="protein sequence ID" value="ONK69603.1"/>
    <property type="molecule type" value="Genomic_DNA"/>
</dbReference>
<name>A0A5P1EVN1_ASPOF</name>
<evidence type="ECO:0000313" key="3">
    <source>
        <dbReference type="Proteomes" id="UP000243459"/>
    </source>
</evidence>
<dbReference type="Proteomes" id="UP000243459">
    <property type="component" value="Chromosome 5"/>
</dbReference>
<accession>A0A5P1EVN1</accession>
<reference evidence="3" key="1">
    <citation type="journal article" date="2017" name="Nat. Commun.">
        <title>The asparagus genome sheds light on the origin and evolution of a young Y chromosome.</title>
        <authorList>
            <person name="Harkess A."/>
            <person name="Zhou J."/>
            <person name="Xu C."/>
            <person name="Bowers J.E."/>
            <person name="Van der Hulst R."/>
            <person name="Ayyampalayam S."/>
            <person name="Mercati F."/>
            <person name="Riccardi P."/>
            <person name="McKain M.R."/>
            <person name="Kakrana A."/>
            <person name="Tang H."/>
            <person name="Ray J."/>
            <person name="Groenendijk J."/>
            <person name="Arikit S."/>
            <person name="Mathioni S.M."/>
            <person name="Nakano M."/>
            <person name="Shan H."/>
            <person name="Telgmann-Rauber A."/>
            <person name="Kanno A."/>
            <person name="Yue Z."/>
            <person name="Chen H."/>
            <person name="Li W."/>
            <person name="Chen Y."/>
            <person name="Xu X."/>
            <person name="Zhang Y."/>
            <person name="Luo S."/>
            <person name="Chen H."/>
            <person name="Gao J."/>
            <person name="Mao Z."/>
            <person name="Pires J.C."/>
            <person name="Luo M."/>
            <person name="Kudrna D."/>
            <person name="Wing R.A."/>
            <person name="Meyers B.C."/>
            <person name="Yi K."/>
            <person name="Kong H."/>
            <person name="Lavrijsen P."/>
            <person name="Sunseri F."/>
            <person name="Falavigna A."/>
            <person name="Ye Y."/>
            <person name="Leebens-Mack J.H."/>
            <person name="Chen G."/>
        </authorList>
    </citation>
    <scope>NUCLEOTIDE SEQUENCE [LARGE SCALE GENOMIC DNA]</scope>
    <source>
        <strain evidence="3">cv. DH0086</strain>
    </source>
</reference>
<gene>
    <name evidence="2" type="ORF">A4U43_C05F24700</name>
</gene>
<sequence>MEGDSPYLIPKEEVREGDIPVMELTGGEAPPVAATEEVSTRWEEASTEPRERLRSFRRPKKAPAIDDLIAEAYVRIALGPRGLLTTIHEGGLGIVQKYKEVANEEGEEKATDKDTDKGLIDDVDSSSSSEKPDSPSPIRCAHLGFTSGLCF</sequence>
<feature type="compositionally biased region" description="Basic and acidic residues" evidence="1">
    <location>
        <begin position="38"/>
        <end position="54"/>
    </location>
</feature>
<protein>
    <submittedName>
        <fullName evidence="2">Uncharacterized protein</fullName>
    </submittedName>
</protein>
<dbReference type="AlphaFoldDB" id="A0A5P1EVN1"/>
<dbReference type="Gramene" id="ONK69603">
    <property type="protein sequence ID" value="ONK69603"/>
    <property type="gene ID" value="A4U43_C05F24700"/>
</dbReference>
<feature type="compositionally biased region" description="Basic and acidic residues" evidence="1">
    <location>
        <begin position="105"/>
        <end position="120"/>
    </location>
</feature>
<evidence type="ECO:0000256" key="1">
    <source>
        <dbReference type="SAM" id="MobiDB-lite"/>
    </source>
</evidence>
<organism evidence="2 3">
    <name type="scientific">Asparagus officinalis</name>
    <name type="common">Garden asparagus</name>
    <dbReference type="NCBI Taxonomy" id="4686"/>
    <lineage>
        <taxon>Eukaryota</taxon>
        <taxon>Viridiplantae</taxon>
        <taxon>Streptophyta</taxon>
        <taxon>Embryophyta</taxon>
        <taxon>Tracheophyta</taxon>
        <taxon>Spermatophyta</taxon>
        <taxon>Magnoliopsida</taxon>
        <taxon>Liliopsida</taxon>
        <taxon>Asparagales</taxon>
        <taxon>Asparagaceae</taxon>
        <taxon>Asparagoideae</taxon>
        <taxon>Asparagus</taxon>
    </lineage>
</organism>
<keyword evidence="3" id="KW-1185">Reference proteome</keyword>
<feature type="region of interest" description="Disordered" evidence="1">
    <location>
        <begin position="1"/>
        <end position="58"/>
    </location>
</feature>
<proteinExistence type="predicted"/>
<feature type="region of interest" description="Disordered" evidence="1">
    <location>
        <begin position="105"/>
        <end position="139"/>
    </location>
</feature>